<protein>
    <submittedName>
        <fullName evidence="1">Uncharacterized protein</fullName>
    </submittedName>
</protein>
<accession>A0ABY8XQ57</accession>
<evidence type="ECO:0000313" key="2">
    <source>
        <dbReference type="Proteomes" id="UP001227101"/>
    </source>
</evidence>
<dbReference type="Proteomes" id="UP001227101">
    <property type="component" value="Chromosome"/>
</dbReference>
<organism evidence="1 2">
    <name type="scientific">Amycolatopsis nalaikhensis</name>
    <dbReference type="NCBI Taxonomy" id="715472"/>
    <lineage>
        <taxon>Bacteria</taxon>
        <taxon>Bacillati</taxon>
        <taxon>Actinomycetota</taxon>
        <taxon>Actinomycetes</taxon>
        <taxon>Pseudonocardiales</taxon>
        <taxon>Pseudonocardiaceae</taxon>
        <taxon>Amycolatopsis</taxon>
    </lineage>
</organism>
<gene>
    <name evidence="1" type="ORF">QP939_03640</name>
</gene>
<dbReference type="EMBL" id="CP127173">
    <property type="protein sequence ID" value="WIV57789.1"/>
    <property type="molecule type" value="Genomic_DNA"/>
</dbReference>
<keyword evidence="2" id="KW-1185">Reference proteome</keyword>
<evidence type="ECO:0000313" key="1">
    <source>
        <dbReference type="EMBL" id="WIV57789.1"/>
    </source>
</evidence>
<proteinExistence type="predicted"/>
<reference evidence="1 2" key="1">
    <citation type="submission" date="2023-06" db="EMBL/GenBank/DDBJ databases">
        <authorList>
            <person name="Oyuntsetseg B."/>
            <person name="Kim S.B."/>
        </authorList>
    </citation>
    <scope>NUCLEOTIDE SEQUENCE [LARGE SCALE GENOMIC DNA]</scope>
    <source>
        <strain evidence="1 2">2-2</strain>
    </source>
</reference>
<name>A0ABY8XQ57_9PSEU</name>
<sequence>MACGGHREGVTVALAGPGGIHLANHGDDGFGVWRCLTSEPSNAVALGTGTAWRLRLAALVAGRAVAAQEGFTGDWAMGLTVL</sequence>
<dbReference type="RefSeq" id="WP_285455096.1">
    <property type="nucleotide sequence ID" value="NZ_CP127173.1"/>
</dbReference>